<keyword evidence="4" id="KW-1185">Reference proteome</keyword>
<dbReference type="InterPro" id="IPR011049">
    <property type="entry name" value="Serralysin-like_metalloprot_C"/>
</dbReference>
<protein>
    <submittedName>
        <fullName evidence="3">Calcium-binding protein</fullName>
    </submittedName>
</protein>
<sequence length="917" mass="90416">MAVTANFSAGILTVFGNAHNNTVTLGRSAAGTIIVNHGAVAVKGGPATVANTKLIQAFGLDGNDVITIDESNGAMPAANLFGGAGNDTLTGGSGGDMLFGQSGNDTLFGKGGNDLLFGGSGNDVLVGGDGNDQMFGEAGNDRMIWNPGDDSDLMEGGEGIDTAEVNGGNGSETFAITANGTRVRFDRVDPAPFSLDIGTTENLVVHAGGGDDVITATGNLAALISLTLDGGAGNDTILGGNGADLLLGGDGNDFVDGNQGNDTALLGAGNDTFQWDPGDGSDRVDGQAGTDTLLFNGSNISEDITLSAANGGHALLTRNVANITMDLDGIETVTINAQGGSDNIVVNNLAGTDVRQVNIDLGSNGAGDGASDTVTLLGTNGSNAIEISGTGTSVAVTGLPASVAITNAEGANDALLVESLGGNDTISAAALAAGIVHLTIDGGAGNDTITGSAGNDTLIGGDGNDVVVGGRGNDVALLGAGTDVFQWNPGDGSDTVEGGDGVDTLRFFGANIAENMSVVANGDRALLTRDVANITMDLHGVEHVDLHALGGSDHFTVGDLSGTELTQVNIDLGGSTGTPDGAVDTVSVDATQGADTFGVSGNAGGVTVFGLHAATHLTSMDGTDQLTLNGLSGDDVIDASGLAAGVLQLTVNGGIGNDTIRGSQGDDLINGGDGNDVALMGAGNDTFVWNPGDDNDTVEGQAGSDTLLFNGANIAENINIFANGSRADLTRDVANITMDTHGVETIAFNARGGADKITVGDMTGTDVTQVKIDLGANPGNPGGDGAVDNIVINGTGGDDVITLSLNSNGALVIDGLASQVVIENFDFNDTITINGLGGDDVIEASGVGPGGPHLVFDGGAGDDVLIGSAGNDTLLGGLGDDVLIGGGGLDVLDGGPGDNVVIQSLLAHASFHSGTLV</sequence>
<organism evidence="3 4">
    <name type="scientific">Bradyrhizobium nitroreducens</name>
    <dbReference type="NCBI Taxonomy" id="709803"/>
    <lineage>
        <taxon>Bacteria</taxon>
        <taxon>Pseudomonadati</taxon>
        <taxon>Pseudomonadota</taxon>
        <taxon>Alphaproteobacteria</taxon>
        <taxon>Hyphomicrobiales</taxon>
        <taxon>Nitrobacteraceae</taxon>
        <taxon>Bradyrhizobium</taxon>
    </lineage>
</organism>
<evidence type="ECO:0000313" key="3">
    <source>
        <dbReference type="EMBL" id="PIT02464.1"/>
    </source>
</evidence>
<dbReference type="InterPro" id="IPR018511">
    <property type="entry name" value="Hemolysin-typ_Ca-bd_CS"/>
</dbReference>
<accession>A0A2M6UCY2</accession>
<comment type="subcellular location">
    <subcellularLocation>
        <location evidence="1">Secreted</location>
    </subcellularLocation>
</comment>
<keyword evidence="2" id="KW-0964">Secreted</keyword>
<proteinExistence type="predicted"/>
<name>A0A2M6UCY2_9BRAD</name>
<dbReference type="Pfam" id="PF00353">
    <property type="entry name" value="HemolysinCabind"/>
    <property type="match status" value="9"/>
</dbReference>
<dbReference type="EMBL" id="LFJC01000003">
    <property type="protein sequence ID" value="PIT02464.1"/>
    <property type="molecule type" value="Genomic_DNA"/>
</dbReference>
<dbReference type="GO" id="GO:0005576">
    <property type="term" value="C:extracellular region"/>
    <property type="evidence" value="ECO:0007669"/>
    <property type="project" value="UniProtKB-SubCell"/>
</dbReference>
<dbReference type="PANTHER" id="PTHR38340:SF1">
    <property type="entry name" value="S-LAYER PROTEIN"/>
    <property type="match status" value="1"/>
</dbReference>
<dbReference type="PROSITE" id="PS00330">
    <property type="entry name" value="HEMOLYSIN_CALCIUM"/>
    <property type="match status" value="7"/>
</dbReference>
<dbReference type="Proteomes" id="UP000228930">
    <property type="component" value="Unassembled WGS sequence"/>
</dbReference>
<dbReference type="SUPFAM" id="SSF51120">
    <property type="entry name" value="beta-Roll"/>
    <property type="match status" value="5"/>
</dbReference>
<dbReference type="RefSeq" id="WP_100177650.1">
    <property type="nucleotide sequence ID" value="NZ_LFJC01000003.1"/>
</dbReference>
<dbReference type="GO" id="GO:0005509">
    <property type="term" value="F:calcium ion binding"/>
    <property type="evidence" value="ECO:0007669"/>
    <property type="project" value="InterPro"/>
</dbReference>
<evidence type="ECO:0000256" key="2">
    <source>
        <dbReference type="ARBA" id="ARBA00022525"/>
    </source>
</evidence>
<dbReference type="InterPro" id="IPR001343">
    <property type="entry name" value="Hemolysn_Ca-bd"/>
</dbReference>
<reference evidence="3 4" key="1">
    <citation type="submission" date="2015-06" db="EMBL/GenBank/DDBJ databases">
        <title>Comparative genome analysis of nirS-carrying Bradyrhizobium sp. strains.</title>
        <authorList>
            <person name="Ishii S."/>
            <person name="Jang J."/>
            <person name="Nishizawa T."/>
            <person name="Senoo K."/>
        </authorList>
    </citation>
    <scope>NUCLEOTIDE SEQUENCE [LARGE SCALE GENOMIC DNA]</scope>
    <source>
        <strain evidence="3 4">TSA1</strain>
    </source>
</reference>
<comment type="caution">
    <text evidence="3">The sequence shown here is derived from an EMBL/GenBank/DDBJ whole genome shotgun (WGS) entry which is preliminary data.</text>
</comment>
<evidence type="ECO:0000313" key="4">
    <source>
        <dbReference type="Proteomes" id="UP000228930"/>
    </source>
</evidence>
<evidence type="ECO:0000256" key="1">
    <source>
        <dbReference type="ARBA" id="ARBA00004613"/>
    </source>
</evidence>
<dbReference type="PANTHER" id="PTHR38340">
    <property type="entry name" value="S-LAYER PROTEIN"/>
    <property type="match status" value="1"/>
</dbReference>
<dbReference type="PRINTS" id="PR00313">
    <property type="entry name" value="CABNDNGRPT"/>
</dbReference>
<dbReference type="InterPro" id="IPR050557">
    <property type="entry name" value="RTX_toxin/Mannuronan_C5-epim"/>
</dbReference>
<gene>
    <name evidence="3" type="ORF">TSA1_18170</name>
</gene>
<dbReference type="Gene3D" id="2.150.10.10">
    <property type="entry name" value="Serralysin-like metalloprotease, C-terminal"/>
    <property type="match status" value="6"/>
</dbReference>
<dbReference type="AlphaFoldDB" id="A0A2M6UCY2"/>